<dbReference type="NCBIfam" id="NF011501">
    <property type="entry name" value="PRK14939.1"/>
    <property type="match status" value="1"/>
</dbReference>
<dbReference type="CDD" id="cd00822">
    <property type="entry name" value="TopoII_Trans_DNA_gyrase"/>
    <property type="match status" value="1"/>
</dbReference>
<keyword evidence="4 11" id="KW-0547">Nucleotide-binding</keyword>
<dbReference type="EMBL" id="JAGSOJ010000005">
    <property type="protein sequence ID" value="MCM1992363.1"/>
    <property type="molecule type" value="Genomic_DNA"/>
</dbReference>
<reference evidence="13" key="1">
    <citation type="journal article" date="2021" name="mSystems">
        <title>Bacteria and Archaea Synergistically Convert Glycine Betaine to Biogenic Methane in the Formosa Cold Seep of the South China Sea.</title>
        <authorList>
            <person name="Li L."/>
            <person name="Zhang W."/>
            <person name="Zhang S."/>
            <person name="Song L."/>
            <person name="Sun Q."/>
            <person name="Zhang H."/>
            <person name="Xiang H."/>
            <person name="Dong X."/>
        </authorList>
    </citation>
    <scope>NUCLEOTIDE SEQUENCE</scope>
    <source>
        <strain evidence="13">ZWT</strain>
    </source>
</reference>
<dbReference type="FunFam" id="3.30.565.10:FF:000002">
    <property type="entry name" value="DNA gyrase subunit B"/>
    <property type="match status" value="1"/>
</dbReference>
<comment type="subunit">
    <text evidence="10">Heterotetramer composed of ParC and ParE.</text>
</comment>
<comment type="function">
    <text evidence="11">A type II topoisomerase that negatively supercoils closed circular double-stranded (ds) DNA in an ATP-dependent manner to modulate DNA topology and maintain chromosomes in an underwound state. Negative supercoiling favors strand separation, and DNA replication, transcription, recombination and repair, all of which involve strand separation. Also able to catalyze the interconversion of other topological isomers of dsDNA rings, including catenanes and knotted rings. Type II topoisomerases break and join 2 DNA strands simultaneously in an ATP-dependent manner.</text>
</comment>
<dbReference type="InterPro" id="IPR018522">
    <property type="entry name" value="TopoIIA_CS"/>
</dbReference>
<dbReference type="InterPro" id="IPR013506">
    <property type="entry name" value="Topo_IIA_bsu_dom2"/>
</dbReference>
<dbReference type="GO" id="GO:0005524">
    <property type="term" value="F:ATP binding"/>
    <property type="evidence" value="ECO:0007669"/>
    <property type="project" value="UniProtKB-UniRule"/>
</dbReference>
<dbReference type="NCBIfam" id="NF004189">
    <property type="entry name" value="PRK05644.1"/>
    <property type="match status" value="1"/>
</dbReference>
<dbReference type="FunFam" id="3.30.230.10:FF:000005">
    <property type="entry name" value="DNA gyrase subunit B"/>
    <property type="match status" value="1"/>
</dbReference>
<dbReference type="InterPro" id="IPR001241">
    <property type="entry name" value="Topo_IIA"/>
</dbReference>
<feature type="binding site" evidence="11">
    <location>
        <position position="426"/>
    </location>
    <ligand>
        <name>Mg(2+)</name>
        <dbReference type="ChEBI" id="CHEBI:18420"/>
        <label>1</label>
        <note>catalytic</note>
    </ligand>
</feature>
<evidence type="ECO:0000256" key="7">
    <source>
        <dbReference type="ARBA" id="ARBA00023029"/>
    </source>
</evidence>
<dbReference type="InterPro" id="IPR036890">
    <property type="entry name" value="HATPase_C_sf"/>
</dbReference>
<organism evidence="13 14">
    <name type="scientific">Oceanirhabdus seepicola</name>
    <dbReference type="NCBI Taxonomy" id="2828781"/>
    <lineage>
        <taxon>Bacteria</taxon>
        <taxon>Bacillati</taxon>
        <taxon>Bacillota</taxon>
        <taxon>Clostridia</taxon>
        <taxon>Eubacteriales</taxon>
        <taxon>Clostridiaceae</taxon>
        <taxon>Oceanirhabdus</taxon>
    </lineage>
</organism>
<dbReference type="GO" id="GO:0006265">
    <property type="term" value="P:DNA topological change"/>
    <property type="evidence" value="ECO:0007669"/>
    <property type="project" value="UniProtKB-UniRule"/>
</dbReference>
<evidence type="ECO:0000313" key="13">
    <source>
        <dbReference type="EMBL" id="MCM1992363.1"/>
    </source>
</evidence>
<keyword evidence="3 11" id="KW-0479">Metal-binding</keyword>
<dbReference type="Pfam" id="PF00986">
    <property type="entry name" value="DNA_gyraseB_C"/>
    <property type="match status" value="1"/>
</dbReference>
<dbReference type="InterPro" id="IPR013760">
    <property type="entry name" value="Topo_IIA-like_dom_sf"/>
</dbReference>
<dbReference type="AlphaFoldDB" id="A0A9J6P6X7"/>
<dbReference type="NCBIfam" id="TIGR01059">
    <property type="entry name" value="gyrB"/>
    <property type="match status" value="1"/>
</dbReference>
<dbReference type="CDD" id="cd16928">
    <property type="entry name" value="HATPase_GyrB-like"/>
    <property type="match status" value="1"/>
</dbReference>
<dbReference type="InterPro" id="IPR034160">
    <property type="entry name" value="TOPRIM_GyrB"/>
</dbReference>
<dbReference type="PANTHER" id="PTHR45866:SF1">
    <property type="entry name" value="DNA GYRASE SUBUNIT B, MITOCHONDRIAL"/>
    <property type="match status" value="1"/>
</dbReference>
<name>A0A9J6P6X7_9CLOT</name>
<reference evidence="13" key="2">
    <citation type="submission" date="2021-04" db="EMBL/GenBank/DDBJ databases">
        <authorList>
            <person name="Dong X."/>
        </authorList>
    </citation>
    <scope>NUCLEOTIDE SEQUENCE</scope>
    <source>
        <strain evidence="13">ZWT</strain>
    </source>
</reference>
<keyword evidence="9 11" id="KW-0413">Isomerase</keyword>
<comment type="subunit">
    <text evidence="11">Heterotetramer, composed of two GyrA and two GyrB chains. In the heterotetramer, GyrA contains the active site tyrosine that forms a transient covalent intermediate with DNA, while GyrB binds cofactors and catalyzes ATP hydrolysis.</text>
</comment>
<dbReference type="SUPFAM" id="SSF55874">
    <property type="entry name" value="ATPase domain of HSP90 chaperone/DNA topoisomerase II/histidine kinase"/>
    <property type="match status" value="1"/>
</dbReference>
<feature type="binding site" evidence="11">
    <location>
        <position position="499"/>
    </location>
    <ligand>
        <name>Mg(2+)</name>
        <dbReference type="ChEBI" id="CHEBI:18420"/>
        <label>1</label>
        <note>catalytic</note>
    </ligand>
</feature>
<comment type="cofactor">
    <cofactor evidence="11">
        <name>Mg(2+)</name>
        <dbReference type="ChEBI" id="CHEBI:18420"/>
    </cofactor>
    <cofactor evidence="11">
        <name>Mn(2+)</name>
        <dbReference type="ChEBI" id="CHEBI:29035"/>
    </cofactor>
    <cofactor evidence="11">
        <name>Ca(2+)</name>
        <dbReference type="ChEBI" id="CHEBI:29108"/>
    </cofactor>
    <text evidence="11">Binds two Mg(2+) per subunit. The magnesium ions form salt bridges with both the protein and the DNA. Can also accept other divalent metal cations, such as Mn(2+) or Ca(2+).</text>
</comment>
<evidence type="ECO:0000256" key="9">
    <source>
        <dbReference type="ARBA" id="ARBA00023235"/>
    </source>
</evidence>
<comment type="subcellular location">
    <subcellularLocation>
        <location evidence="11">Cytoplasm</location>
    </subcellularLocation>
</comment>
<dbReference type="GO" id="GO:0003677">
    <property type="term" value="F:DNA binding"/>
    <property type="evidence" value="ECO:0007669"/>
    <property type="project" value="UniProtKB-KW"/>
</dbReference>
<evidence type="ECO:0000256" key="2">
    <source>
        <dbReference type="ARBA" id="ARBA00010708"/>
    </source>
</evidence>
<evidence type="ECO:0000256" key="5">
    <source>
        <dbReference type="ARBA" id="ARBA00022840"/>
    </source>
</evidence>
<feature type="binding site" evidence="11">
    <location>
        <position position="499"/>
    </location>
    <ligand>
        <name>Mg(2+)</name>
        <dbReference type="ChEBI" id="CHEBI:18420"/>
        <label>2</label>
    </ligand>
</feature>
<keyword evidence="6 11" id="KW-0460">Magnesium</keyword>
<keyword evidence="7 11" id="KW-0799">Topoisomerase</keyword>
<evidence type="ECO:0000256" key="6">
    <source>
        <dbReference type="ARBA" id="ARBA00022842"/>
    </source>
</evidence>
<sequence length="637" mass="71745">MSMKENKIYDESQIQVLEGLEAVRKRPGMYIGSTSSRGLHHLVYEIVDNSIDEALQGFCETIEVTIHKDNSISVQDDGRGIPVGIHAKMGRPAVEVIMTVLHAGGKFGGEGYKVSGGLHGVGASVVNALSEECYVEVTKDGKVYKQEFERGKVVSDLTIVGESEGSGTKTYFKPDAEIFDEVEYDFDTLAQRLRELAFLNKGIKILLTDEREEKSKQFHYEGGLKSFVAYLNRNRETLHEEPIYVEGEKDTYSLEIAIQYNDSYTENLFSFANNIDTVEGGTHLSGFKTALTRIVNDYARRFNFLKENDKNLTGEDIREGLTAIISVKLRDPQFEGQTKTKLGNSEVRSIVDSLFSEHFGAVLEETPQLAKIIVDKALNAARAREAARKARELTRRKNILESTALPGKLADCSSRDPKECEVYLVEGDSAGGSAKQGRDRRFQAILPLKGKIMNVEKQRLDKILNFAEIRSMIAGIGAGIGEEFDISKIRYDRIIIMTDADVDGAHIRTLLLTFFYRYMKALVEEGHIYVAQPPLYKIAKNRKVYYAYSDKELNMILEQIGGKDKNTDIQRYKGLGEMDAEQLWDTTMDPEKRTLLRVDIQDAIAADEIFTILMGDKVEPRREFIQENAKKVQNLDI</sequence>
<dbReference type="InterPro" id="IPR011557">
    <property type="entry name" value="GyrB"/>
</dbReference>
<protein>
    <recommendedName>
        <fullName evidence="11">DNA gyrase subunit B</fullName>
        <ecNumber evidence="11">5.6.2.2</ecNumber>
    </recommendedName>
</protein>
<dbReference type="Gene3D" id="3.40.50.670">
    <property type="match status" value="1"/>
</dbReference>
<evidence type="ECO:0000313" key="14">
    <source>
        <dbReference type="Proteomes" id="UP001056429"/>
    </source>
</evidence>
<evidence type="ECO:0000256" key="1">
    <source>
        <dbReference type="ARBA" id="ARBA00000185"/>
    </source>
</evidence>
<dbReference type="Pfam" id="PF00204">
    <property type="entry name" value="DNA_gyraseB"/>
    <property type="match status" value="1"/>
</dbReference>
<keyword evidence="14" id="KW-1185">Reference proteome</keyword>
<dbReference type="SUPFAM" id="SSF54211">
    <property type="entry name" value="Ribosomal protein S5 domain 2-like"/>
    <property type="match status" value="1"/>
</dbReference>
<dbReference type="PROSITE" id="PS50880">
    <property type="entry name" value="TOPRIM"/>
    <property type="match status" value="1"/>
</dbReference>
<dbReference type="PANTHER" id="PTHR45866">
    <property type="entry name" value="DNA GYRASE/TOPOISOMERASE SUBUNIT B"/>
    <property type="match status" value="1"/>
</dbReference>
<dbReference type="Gene3D" id="3.30.565.10">
    <property type="entry name" value="Histidine kinase-like ATPase, C-terminal domain"/>
    <property type="match status" value="1"/>
</dbReference>
<comment type="similarity">
    <text evidence="2 11">Belongs to the type II topoisomerase GyrB family.</text>
</comment>
<dbReference type="PRINTS" id="PR00418">
    <property type="entry name" value="TPI2FAMILY"/>
</dbReference>
<dbReference type="GO" id="GO:0006261">
    <property type="term" value="P:DNA-templated DNA replication"/>
    <property type="evidence" value="ECO:0007669"/>
    <property type="project" value="UniProtKB-UniRule"/>
</dbReference>
<dbReference type="GO" id="GO:0005694">
    <property type="term" value="C:chromosome"/>
    <property type="evidence" value="ECO:0007669"/>
    <property type="project" value="InterPro"/>
</dbReference>
<dbReference type="InterPro" id="IPR020568">
    <property type="entry name" value="Ribosomal_Su5_D2-typ_SF"/>
</dbReference>
<dbReference type="InterPro" id="IPR014721">
    <property type="entry name" value="Ribsml_uS5_D2-typ_fold_subgr"/>
</dbReference>
<evidence type="ECO:0000256" key="10">
    <source>
        <dbReference type="ARBA" id="ARBA00063644"/>
    </source>
</evidence>
<dbReference type="Gene3D" id="3.30.230.10">
    <property type="match status" value="1"/>
</dbReference>
<keyword evidence="11" id="KW-0963">Cytoplasm</keyword>
<evidence type="ECO:0000259" key="12">
    <source>
        <dbReference type="PROSITE" id="PS50880"/>
    </source>
</evidence>
<dbReference type="GO" id="GO:0034335">
    <property type="term" value="F:DNA negative supercoiling activity"/>
    <property type="evidence" value="ECO:0007669"/>
    <property type="project" value="UniProtKB-ARBA"/>
</dbReference>
<dbReference type="FunFam" id="3.40.50.670:FF:000002">
    <property type="entry name" value="DNA gyrase subunit B"/>
    <property type="match status" value="1"/>
</dbReference>
<dbReference type="InterPro" id="IPR006171">
    <property type="entry name" value="TOPRIM_dom"/>
</dbReference>
<dbReference type="Pfam" id="PF02518">
    <property type="entry name" value="HATPase_c"/>
    <property type="match status" value="1"/>
</dbReference>
<dbReference type="HAMAP" id="MF_01898">
    <property type="entry name" value="GyrB"/>
    <property type="match status" value="1"/>
</dbReference>
<keyword evidence="5 11" id="KW-0067">ATP-binding</keyword>
<dbReference type="InterPro" id="IPR002288">
    <property type="entry name" value="DNA_gyrase_B_C"/>
</dbReference>
<feature type="site" description="Interaction with DNA" evidence="11">
    <location>
        <position position="454"/>
    </location>
</feature>
<dbReference type="GO" id="GO:0005737">
    <property type="term" value="C:cytoplasm"/>
    <property type="evidence" value="ECO:0007669"/>
    <property type="project" value="UniProtKB-SubCell"/>
</dbReference>
<dbReference type="PROSITE" id="PS00177">
    <property type="entry name" value="TOPOISOMERASE_II"/>
    <property type="match status" value="1"/>
</dbReference>
<evidence type="ECO:0000256" key="11">
    <source>
        <dbReference type="HAMAP-Rule" id="MF_01898"/>
    </source>
</evidence>
<dbReference type="SUPFAM" id="SSF56719">
    <property type="entry name" value="Type II DNA topoisomerase"/>
    <property type="match status" value="1"/>
</dbReference>
<evidence type="ECO:0000256" key="8">
    <source>
        <dbReference type="ARBA" id="ARBA00023125"/>
    </source>
</evidence>
<accession>A0A9J6P6X7</accession>
<dbReference type="InterPro" id="IPR000565">
    <property type="entry name" value="Topo_IIA_B"/>
</dbReference>
<keyword evidence="8" id="KW-0238">DNA-binding</keyword>
<dbReference type="InterPro" id="IPR013759">
    <property type="entry name" value="Topo_IIA_B_C"/>
</dbReference>
<dbReference type="GO" id="GO:0046872">
    <property type="term" value="F:metal ion binding"/>
    <property type="evidence" value="ECO:0007669"/>
    <property type="project" value="UniProtKB-KW"/>
</dbReference>
<comment type="miscellaneous">
    <text evidence="11">Few gyrases are as efficient as E.coli at forming negative supercoils. Not all organisms have 2 type II topoisomerases; in organisms with a single type II topoisomerase this enzyme also has to decatenate newly replicated chromosomes.</text>
</comment>
<dbReference type="InterPro" id="IPR003594">
    <property type="entry name" value="HATPase_dom"/>
</dbReference>
<proteinExistence type="inferred from homology"/>
<dbReference type="PRINTS" id="PR01159">
    <property type="entry name" value="DNAGYRASEB"/>
</dbReference>
<feature type="site" description="Interaction with DNA" evidence="11">
    <location>
        <position position="451"/>
    </location>
</feature>
<feature type="domain" description="Toprim" evidence="12">
    <location>
        <begin position="420"/>
        <end position="534"/>
    </location>
</feature>
<dbReference type="Proteomes" id="UP001056429">
    <property type="component" value="Unassembled WGS sequence"/>
</dbReference>
<feature type="binding site" evidence="11">
    <location>
        <position position="501"/>
    </location>
    <ligand>
        <name>Mg(2+)</name>
        <dbReference type="ChEBI" id="CHEBI:18420"/>
        <label>2</label>
    </ligand>
</feature>
<dbReference type="SMART" id="SM00387">
    <property type="entry name" value="HATPase_c"/>
    <property type="match status" value="1"/>
</dbReference>
<evidence type="ECO:0000256" key="3">
    <source>
        <dbReference type="ARBA" id="ARBA00022723"/>
    </source>
</evidence>
<comment type="caution">
    <text evidence="13">The sequence shown here is derived from an EMBL/GenBank/DDBJ whole genome shotgun (WGS) entry which is preliminary data.</text>
</comment>
<comment type="catalytic activity">
    <reaction evidence="1 11">
        <text>ATP-dependent breakage, passage and rejoining of double-stranded DNA.</text>
        <dbReference type="EC" id="5.6.2.2"/>
    </reaction>
</comment>
<dbReference type="SMART" id="SM00433">
    <property type="entry name" value="TOP2c"/>
    <property type="match status" value="1"/>
</dbReference>
<gene>
    <name evidence="11 13" type="primary">gyrB</name>
    <name evidence="13" type="ORF">KDK92_21830</name>
</gene>
<dbReference type="EC" id="5.6.2.2" evidence="11"/>
<dbReference type="CDD" id="cd03366">
    <property type="entry name" value="TOPRIM_TopoIIA_GyrB"/>
    <property type="match status" value="1"/>
</dbReference>
<dbReference type="Pfam" id="PF01751">
    <property type="entry name" value="Toprim"/>
    <property type="match status" value="1"/>
</dbReference>
<evidence type="ECO:0000256" key="4">
    <source>
        <dbReference type="ARBA" id="ARBA00022741"/>
    </source>
</evidence>